<keyword evidence="2" id="KW-1185">Reference proteome</keyword>
<dbReference type="VEuPathDB" id="AmoebaDB:NAEGRDRAFT_45627"/>
<reference evidence="1 2" key="1">
    <citation type="journal article" date="2010" name="Cell">
        <title>The genome of Naegleria gruberi illuminates early eukaryotic versatility.</title>
        <authorList>
            <person name="Fritz-Laylin L.K."/>
            <person name="Prochnik S.E."/>
            <person name="Ginger M.L."/>
            <person name="Dacks J.B."/>
            <person name="Carpenter M.L."/>
            <person name="Field M.C."/>
            <person name="Kuo A."/>
            <person name="Paredez A."/>
            <person name="Chapman J."/>
            <person name="Pham J."/>
            <person name="Shu S."/>
            <person name="Neupane R."/>
            <person name="Cipriano M."/>
            <person name="Mancuso J."/>
            <person name="Tu H."/>
            <person name="Salamov A."/>
            <person name="Lindquist E."/>
            <person name="Shapiro H."/>
            <person name="Lucas S."/>
            <person name="Grigoriev I.V."/>
            <person name="Cande W.Z."/>
            <person name="Fulton C."/>
            <person name="Rokhsar D.S."/>
            <person name="Dawson S.C."/>
        </authorList>
    </citation>
    <scope>NUCLEOTIDE SEQUENCE [LARGE SCALE GENOMIC DNA]</scope>
    <source>
        <strain evidence="1 2">NEG-M</strain>
    </source>
</reference>
<name>D2V058_NAEGR</name>
<dbReference type="EMBL" id="GG738847">
    <property type="protein sequence ID" value="EFC49471.1"/>
    <property type="molecule type" value="Genomic_DNA"/>
</dbReference>
<dbReference type="KEGG" id="ngr:NAEGRDRAFT_45627"/>
<gene>
    <name evidence="1" type="ORF">NAEGRDRAFT_45627</name>
</gene>
<organism evidence="2">
    <name type="scientific">Naegleria gruberi</name>
    <name type="common">Amoeba</name>
    <dbReference type="NCBI Taxonomy" id="5762"/>
    <lineage>
        <taxon>Eukaryota</taxon>
        <taxon>Discoba</taxon>
        <taxon>Heterolobosea</taxon>
        <taxon>Tetramitia</taxon>
        <taxon>Eutetramitia</taxon>
        <taxon>Vahlkampfiidae</taxon>
        <taxon>Naegleria</taxon>
    </lineage>
</organism>
<dbReference type="AlphaFoldDB" id="D2V058"/>
<accession>D2V058</accession>
<dbReference type="SUPFAM" id="SSF52047">
    <property type="entry name" value="RNI-like"/>
    <property type="match status" value="1"/>
</dbReference>
<evidence type="ECO:0000313" key="1">
    <source>
        <dbReference type="EMBL" id="EFC49471.1"/>
    </source>
</evidence>
<dbReference type="RefSeq" id="XP_002682215.1">
    <property type="nucleotide sequence ID" value="XM_002682169.1"/>
</dbReference>
<dbReference type="InParanoid" id="D2V058"/>
<dbReference type="Gene3D" id="3.80.10.10">
    <property type="entry name" value="Ribonuclease Inhibitor"/>
    <property type="match status" value="1"/>
</dbReference>
<sequence>MKKRQVRDFFTVHDSKKLKLCDSGTLVDSDDHDHVDNDDDDGKMHLTTCDDRDENISSDDFILPIEIKLYILEFIQFPLARYTSLSEAGFWKELRKITEVRNVNLNTGWKIARKIVRDRMIKAMFGYFVGKVTNLVKEREVHQLYKHVNYEYVGIWGQDEFYSNLRFRDLKSIEFSNDYSFACKFDYWSYMPNLESIIGLNIELEGHEEKFINNVNRDKLTSISFANAKGKLINDGKRFFQSLPNLTRLKVSPAYASDIMGLEKLKHLTFTEGTMGFDNLRSIIEKSENLETIDVSQLKLIASPDRVFTSPKKKINLKSIHATKHGFTHRVFTNLIRSVNFLPNLTDLRIGIAQTELFVMENFTNYCREYSNIEHISLKGFEFTAECFSEMQNLKKLKSIRDATLRSCEELANIPSLKILTIDPKCNHSIDFSPLHQLEGLSTVASLSLLRNFKDSNFLPRLGKLSLEIQNELAMDSISNEFLTLGTFRPHLIIHLSIAPLISEDNYHNILSCPLIENLHVKCNQIPESIQFNTTLKKLTQHVNSLFIIPDHLASNQTIEEIRIYGMDPNFMISSSQELFDFVEKSKATYISFVDPDRVGFIDKGEHDPDVLLW</sequence>
<protein>
    <submittedName>
        <fullName evidence="1">Predicted protein</fullName>
    </submittedName>
</protein>
<evidence type="ECO:0000313" key="2">
    <source>
        <dbReference type="Proteomes" id="UP000006671"/>
    </source>
</evidence>
<proteinExistence type="predicted"/>
<dbReference type="InterPro" id="IPR032675">
    <property type="entry name" value="LRR_dom_sf"/>
</dbReference>
<dbReference type="Proteomes" id="UP000006671">
    <property type="component" value="Unassembled WGS sequence"/>
</dbReference>
<dbReference type="GeneID" id="8855277"/>